<dbReference type="PROSITE" id="PS51968">
    <property type="entry name" value="GRH_CP2_DB"/>
    <property type="match status" value="1"/>
</dbReference>
<organism evidence="9 10">
    <name type="scientific">Tupaia chinensis</name>
    <name type="common">Chinese tree shrew</name>
    <name type="synonym">Tupaia belangeri chinensis</name>
    <dbReference type="NCBI Taxonomy" id="246437"/>
    <lineage>
        <taxon>Eukaryota</taxon>
        <taxon>Metazoa</taxon>
        <taxon>Chordata</taxon>
        <taxon>Craniata</taxon>
        <taxon>Vertebrata</taxon>
        <taxon>Euteleostomi</taxon>
        <taxon>Mammalia</taxon>
        <taxon>Eutheria</taxon>
        <taxon>Euarchontoglires</taxon>
        <taxon>Scandentia</taxon>
        <taxon>Tupaiidae</taxon>
        <taxon>Tupaia</taxon>
    </lineage>
</organism>
<feature type="region of interest" description="Disordered" evidence="7">
    <location>
        <begin position="1"/>
        <end position="33"/>
    </location>
</feature>
<comment type="subcellular location">
    <subcellularLocation>
        <location evidence="1 6">Nucleus</location>
    </subcellularLocation>
</comment>
<evidence type="ECO:0000256" key="6">
    <source>
        <dbReference type="PROSITE-ProRule" id="PRU01313"/>
    </source>
</evidence>
<dbReference type="InterPro" id="IPR057520">
    <property type="entry name" value="GRHL1/CP2_C"/>
</dbReference>
<evidence type="ECO:0000256" key="3">
    <source>
        <dbReference type="ARBA" id="ARBA00023125"/>
    </source>
</evidence>
<dbReference type="FunCoup" id="L9JAL0">
    <property type="interactions" value="962"/>
</dbReference>
<keyword evidence="2" id="KW-0805">Transcription regulation</keyword>
<dbReference type="GO" id="GO:0001228">
    <property type="term" value="F:DNA-binding transcription activator activity, RNA polymerase II-specific"/>
    <property type="evidence" value="ECO:0007669"/>
    <property type="project" value="TreeGrafter"/>
</dbReference>
<sequence>MLTPGPLGVPETDCVPGGLSVSPQDAVTKASGPDLEPLPSTVLQAPPCCALVDRQRAFMDIPGNSRWCSHVPNVGIYQALIESFRSVRLLKNDPVTFQKFPYTSEDEAWKTYLENPLTAATKAMMRVNGDDDSVAALSFLYDYYMNDPVTFQKFPYTSEDEAWKTYLENPLTAATKAMMRVNGDDDSVAALSFLYDYYMGPKEKRILSSSTGGRNDQGKRNYHGMEYETDLAPLESPTHLMKFLTENVSATPEYPDLLKKNNLMTLEGAVPTPGKAAPLLPGPSKLEAGSADSYLLPTSDMYDGGSLSSLFESIHGVPPAQRWQPDSTFKDDPQESLLFPDILKTSPEPLCPEDYPSLKSDFEYTLGSPKAIHIKAGESPMAYLNKGQFYPVTLRTPAGGKGLALSSNKVKSVVMVVFDNEKVPVEQLRLWKHWHSRQPTAKQRVIDVADCKENFNTVQHIEEVAYNALSFMWNVNEEAKVFIGVNCLSTDFSSQKGVKGVPLNLQIDTYDCGSGAERLVHRAVCQIKIFCDKGAERKMRDDERKQFRRKVKCPDSSNSGIKGCLLSGFRGNETTYLRPEADLETPPVLFIPNVHFCSLQRPGGGGRAPYRRHSTRCPAVCEDGLCPSPLPCPAPEPGLGERHALLHRPLFSTSRKASVDVEDSPAASRPAAGAARDQLGLRLCLKCCCYYSVAALLSETREVIQVTRLVCDRLPLKRTGSPFAEEFEPLPSKQAKEDDLQRVLLYVRRETEEVFDALMLKTPDLKGLRNAISEKYGLPEENIHKVYKKCKRGILVNMDNNIIQHYSNHVAFLLDMGELDGKIQITLKEL</sequence>
<evidence type="ECO:0000256" key="2">
    <source>
        <dbReference type="ARBA" id="ARBA00023015"/>
    </source>
</evidence>
<dbReference type="EMBL" id="KB321095">
    <property type="protein sequence ID" value="ELW47620.1"/>
    <property type="molecule type" value="Genomic_DNA"/>
</dbReference>
<dbReference type="InterPro" id="IPR040167">
    <property type="entry name" value="TF_CP2-like"/>
</dbReference>
<reference evidence="10" key="2">
    <citation type="journal article" date="2013" name="Nat. Commun.">
        <title>Genome of the Chinese tree shrew.</title>
        <authorList>
            <person name="Fan Y."/>
            <person name="Huang Z.Y."/>
            <person name="Cao C.C."/>
            <person name="Chen C.S."/>
            <person name="Chen Y.X."/>
            <person name="Fan D.D."/>
            <person name="He J."/>
            <person name="Hou H.L."/>
            <person name="Hu L."/>
            <person name="Hu X.T."/>
            <person name="Jiang X.T."/>
            <person name="Lai R."/>
            <person name="Lang Y.S."/>
            <person name="Liang B."/>
            <person name="Liao S.G."/>
            <person name="Mu D."/>
            <person name="Ma Y.Y."/>
            <person name="Niu Y.Y."/>
            <person name="Sun X.Q."/>
            <person name="Xia J.Q."/>
            <person name="Xiao J."/>
            <person name="Xiong Z.Q."/>
            <person name="Xu L."/>
            <person name="Yang L."/>
            <person name="Zhang Y."/>
            <person name="Zhao W."/>
            <person name="Zhao X.D."/>
            <person name="Zheng Y.T."/>
            <person name="Zhou J.M."/>
            <person name="Zhu Y.B."/>
            <person name="Zhang G.J."/>
            <person name="Wang J."/>
            <person name="Yao Y.G."/>
        </authorList>
    </citation>
    <scope>NUCLEOTIDE SEQUENCE [LARGE SCALE GENOMIC DNA]</scope>
</reference>
<name>L9JAL0_TUPCH</name>
<evidence type="ECO:0000256" key="5">
    <source>
        <dbReference type="ARBA" id="ARBA00023242"/>
    </source>
</evidence>
<keyword evidence="4" id="KW-0804">Transcription</keyword>
<evidence type="ECO:0000256" key="7">
    <source>
        <dbReference type="SAM" id="MobiDB-lite"/>
    </source>
</evidence>
<dbReference type="Proteomes" id="UP000011518">
    <property type="component" value="Unassembled WGS sequence"/>
</dbReference>
<dbReference type="PANTHER" id="PTHR11037:SF6">
    <property type="entry name" value="GRAINYHEAD-LIKE PROTEIN 3 HOMOLOG"/>
    <property type="match status" value="1"/>
</dbReference>
<evidence type="ECO:0000313" key="10">
    <source>
        <dbReference type="Proteomes" id="UP000011518"/>
    </source>
</evidence>
<evidence type="ECO:0000313" key="9">
    <source>
        <dbReference type="EMBL" id="ELW47620.1"/>
    </source>
</evidence>
<keyword evidence="10" id="KW-1185">Reference proteome</keyword>
<protein>
    <submittedName>
        <fullName evidence="9">Grainyhead-like protein 3like protein</fullName>
    </submittedName>
</protein>
<dbReference type="eggNOG" id="KOG4091">
    <property type="taxonomic scope" value="Eukaryota"/>
</dbReference>
<dbReference type="GO" id="GO:0000978">
    <property type="term" value="F:RNA polymerase II cis-regulatory region sequence-specific DNA binding"/>
    <property type="evidence" value="ECO:0007669"/>
    <property type="project" value="TreeGrafter"/>
</dbReference>
<reference evidence="10" key="1">
    <citation type="submission" date="2012-07" db="EMBL/GenBank/DDBJ databases">
        <title>Genome of the Chinese tree shrew, a rising model animal genetically related to primates.</title>
        <authorList>
            <person name="Zhang G."/>
            <person name="Fan Y."/>
            <person name="Yao Y."/>
            <person name="Huang Z."/>
        </authorList>
    </citation>
    <scope>NUCLEOTIDE SEQUENCE [LARGE SCALE GENOMIC DNA]</scope>
</reference>
<dbReference type="PANTHER" id="PTHR11037">
    <property type="entry name" value="TRANSCRIPTION FACTOR CP2"/>
    <property type="match status" value="1"/>
</dbReference>
<dbReference type="GO" id="GO:0005634">
    <property type="term" value="C:nucleus"/>
    <property type="evidence" value="ECO:0007669"/>
    <property type="project" value="UniProtKB-SubCell"/>
</dbReference>
<dbReference type="Pfam" id="PF25416">
    <property type="entry name" value="GRHL1_C"/>
    <property type="match status" value="1"/>
</dbReference>
<accession>L9JAL0</accession>
<proteinExistence type="predicted"/>
<dbReference type="Pfam" id="PF04516">
    <property type="entry name" value="CP2"/>
    <property type="match status" value="1"/>
</dbReference>
<dbReference type="STRING" id="246437.L9JAL0"/>
<dbReference type="AlphaFoldDB" id="L9JAL0"/>
<evidence type="ECO:0000259" key="8">
    <source>
        <dbReference type="PROSITE" id="PS51968"/>
    </source>
</evidence>
<keyword evidence="5 6" id="KW-0539">Nucleus</keyword>
<feature type="domain" description="Grh/CP2 DB" evidence="8">
    <location>
        <begin position="357"/>
        <end position="591"/>
    </location>
</feature>
<dbReference type="InParanoid" id="L9JAL0"/>
<gene>
    <name evidence="9" type="ORF">TREES_T100021878</name>
</gene>
<evidence type="ECO:0000256" key="4">
    <source>
        <dbReference type="ARBA" id="ARBA00023163"/>
    </source>
</evidence>
<dbReference type="InterPro" id="IPR007604">
    <property type="entry name" value="CP2"/>
</dbReference>
<keyword evidence="3 6" id="KW-0238">DNA-binding</keyword>
<evidence type="ECO:0000256" key="1">
    <source>
        <dbReference type="ARBA" id="ARBA00004123"/>
    </source>
</evidence>